<protein>
    <submittedName>
        <fullName evidence="2">Uncharacterized protein</fullName>
    </submittedName>
</protein>
<accession>A0ABQ2WYV0</accession>
<dbReference type="EMBL" id="BMWC01000001">
    <property type="protein sequence ID" value="GGW82114.1"/>
    <property type="molecule type" value="Genomic_DNA"/>
</dbReference>
<comment type="caution">
    <text evidence="2">The sequence shown here is derived from an EMBL/GenBank/DDBJ whole genome shotgun (WGS) entry which is preliminary data.</text>
</comment>
<reference evidence="3" key="1">
    <citation type="journal article" date="2019" name="Int. J. Syst. Evol. Microbiol.">
        <title>The Global Catalogue of Microorganisms (GCM) 10K type strain sequencing project: providing services to taxonomists for standard genome sequencing and annotation.</title>
        <authorList>
            <consortium name="The Broad Institute Genomics Platform"/>
            <consortium name="The Broad Institute Genome Sequencing Center for Infectious Disease"/>
            <person name="Wu L."/>
            <person name="Ma J."/>
        </authorList>
    </citation>
    <scope>NUCLEOTIDE SEQUENCE [LARGE SCALE GENOMIC DNA]</scope>
    <source>
        <strain evidence="3">JCM 4866</strain>
    </source>
</reference>
<keyword evidence="3" id="KW-1185">Reference proteome</keyword>
<sequence>MRAPVPAPVPVPEPVVPVVPVVRLVRAMTISPWADDGRSRALYDRMDPGPAGGSGPLPDQGWG</sequence>
<feature type="region of interest" description="Disordered" evidence="1">
    <location>
        <begin position="36"/>
        <end position="63"/>
    </location>
</feature>
<dbReference type="Proteomes" id="UP000617743">
    <property type="component" value="Unassembled WGS sequence"/>
</dbReference>
<organism evidence="2 3">
    <name type="scientific">Streptomyces lomondensis</name>
    <dbReference type="NCBI Taxonomy" id="68229"/>
    <lineage>
        <taxon>Bacteria</taxon>
        <taxon>Bacillati</taxon>
        <taxon>Actinomycetota</taxon>
        <taxon>Actinomycetes</taxon>
        <taxon>Kitasatosporales</taxon>
        <taxon>Streptomycetaceae</taxon>
        <taxon>Streptomyces</taxon>
    </lineage>
</organism>
<evidence type="ECO:0000256" key="1">
    <source>
        <dbReference type="SAM" id="MobiDB-lite"/>
    </source>
</evidence>
<name>A0ABQ2WYV0_9ACTN</name>
<evidence type="ECO:0000313" key="3">
    <source>
        <dbReference type="Proteomes" id="UP000617743"/>
    </source>
</evidence>
<gene>
    <name evidence="2" type="ORF">GCM10010383_07790</name>
</gene>
<evidence type="ECO:0000313" key="2">
    <source>
        <dbReference type="EMBL" id="GGW82114.1"/>
    </source>
</evidence>
<feature type="compositionally biased region" description="Basic and acidic residues" evidence="1">
    <location>
        <begin position="36"/>
        <end position="47"/>
    </location>
</feature>
<proteinExistence type="predicted"/>